<feature type="transmembrane region" description="Helical" evidence="1">
    <location>
        <begin position="243"/>
        <end position="261"/>
    </location>
</feature>
<dbReference type="STRING" id="169427.SAMN05192548_10456"/>
<keyword evidence="1" id="KW-0812">Transmembrane</keyword>
<proteinExistence type="predicted"/>
<sequence>MIKRTTTLYVMILASILQATMSLISLASFARFFWQDSAAIAAIYTVQQRGAWAVAALWLIASLVAGIAMLRRRTWARKLYAVGGVVALLAWFALLPWPLVVAAVVPVAATIRALYSHAANLHLHAIPADAPKGRRTLIAQVLFAAATALIYSTYLGMFLGHGWMYEQFGGYAPLYHLIAWVVVLVAAILVAPRGTRAWQCGVALMVFVVALTAALIGFIPYTAVSARYLGTAFQPFEVQWGPAAFGVAVLAFVAWLLLSLAKMRGGPKEPPPPHGDLPDFA</sequence>
<feature type="transmembrane region" description="Helical" evidence="1">
    <location>
        <begin position="171"/>
        <end position="190"/>
    </location>
</feature>
<keyword evidence="1" id="KW-0472">Membrane</keyword>
<feature type="transmembrane region" description="Helical" evidence="1">
    <location>
        <begin position="137"/>
        <end position="159"/>
    </location>
</feature>
<dbReference type="OrthoDB" id="9032050at2"/>
<organism evidence="2 3">
    <name type="scientific">Paraburkholderia terricola</name>
    <dbReference type="NCBI Taxonomy" id="169427"/>
    <lineage>
        <taxon>Bacteria</taxon>
        <taxon>Pseudomonadati</taxon>
        <taxon>Pseudomonadota</taxon>
        <taxon>Betaproteobacteria</taxon>
        <taxon>Burkholderiales</taxon>
        <taxon>Burkholderiaceae</taxon>
        <taxon>Paraburkholderia</taxon>
    </lineage>
</organism>
<protein>
    <submittedName>
        <fullName evidence="2">Uncharacterized protein</fullName>
    </submittedName>
</protein>
<evidence type="ECO:0000313" key="3">
    <source>
        <dbReference type="Proteomes" id="UP000184395"/>
    </source>
</evidence>
<feature type="transmembrane region" description="Helical" evidence="1">
    <location>
        <begin position="103"/>
        <end position="125"/>
    </location>
</feature>
<feature type="transmembrane region" description="Helical" evidence="1">
    <location>
        <begin position="202"/>
        <end position="223"/>
    </location>
</feature>
<evidence type="ECO:0000256" key="1">
    <source>
        <dbReference type="SAM" id="Phobius"/>
    </source>
</evidence>
<dbReference type="EMBL" id="FRAB01000045">
    <property type="protein sequence ID" value="SHK91506.1"/>
    <property type="molecule type" value="Genomic_DNA"/>
</dbReference>
<gene>
    <name evidence="2" type="ORF">SAMN05192548_10456</name>
</gene>
<dbReference type="RefSeq" id="WP_073431865.1">
    <property type="nucleotide sequence ID" value="NZ_CADFGY010000033.1"/>
</dbReference>
<dbReference type="AlphaFoldDB" id="A0A1M6WD53"/>
<name>A0A1M6WD53_9BURK</name>
<feature type="transmembrane region" description="Helical" evidence="1">
    <location>
        <begin position="79"/>
        <end position="97"/>
    </location>
</feature>
<dbReference type="Proteomes" id="UP000184395">
    <property type="component" value="Unassembled WGS sequence"/>
</dbReference>
<accession>A0A1M6WD53</accession>
<evidence type="ECO:0000313" key="2">
    <source>
        <dbReference type="EMBL" id="SHK91506.1"/>
    </source>
</evidence>
<feature type="transmembrane region" description="Helical" evidence="1">
    <location>
        <begin position="50"/>
        <end position="70"/>
    </location>
</feature>
<feature type="transmembrane region" description="Helical" evidence="1">
    <location>
        <begin position="7"/>
        <end position="30"/>
    </location>
</feature>
<keyword evidence="1" id="KW-1133">Transmembrane helix</keyword>
<reference evidence="2 3" key="1">
    <citation type="submission" date="2016-11" db="EMBL/GenBank/DDBJ databases">
        <authorList>
            <person name="Jaros S."/>
            <person name="Januszkiewicz K."/>
            <person name="Wedrychowicz H."/>
        </authorList>
    </citation>
    <scope>NUCLEOTIDE SEQUENCE [LARGE SCALE GENOMIC DNA]</scope>
    <source>
        <strain evidence="2 3">LMG 20594</strain>
    </source>
</reference>